<evidence type="ECO:0000313" key="1">
    <source>
        <dbReference type="EMBL" id="JAH77994.1"/>
    </source>
</evidence>
<organism evidence="1">
    <name type="scientific">Anguilla anguilla</name>
    <name type="common">European freshwater eel</name>
    <name type="synonym">Muraena anguilla</name>
    <dbReference type="NCBI Taxonomy" id="7936"/>
    <lineage>
        <taxon>Eukaryota</taxon>
        <taxon>Metazoa</taxon>
        <taxon>Chordata</taxon>
        <taxon>Craniata</taxon>
        <taxon>Vertebrata</taxon>
        <taxon>Euteleostomi</taxon>
        <taxon>Actinopterygii</taxon>
        <taxon>Neopterygii</taxon>
        <taxon>Teleostei</taxon>
        <taxon>Anguilliformes</taxon>
        <taxon>Anguillidae</taxon>
        <taxon>Anguilla</taxon>
    </lineage>
</organism>
<reference evidence="1" key="2">
    <citation type="journal article" date="2015" name="Fish Shellfish Immunol.">
        <title>Early steps in the European eel (Anguilla anguilla)-Vibrio vulnificus interaction in the gills: Role of the RtxA13 toxin.</title>
        <authorList>
            <person name="Callol A."/>
            <person name="Pajuelo D."/>
            <person name="Ebbesson L."/>
            <person name="Teles M."/>
            <person name="MacKenzie S."/>
            <person name="Amaro C."/>
        </authorList>
    </citation>
    <scope>NUCLEOTIDE SEQUENCE</scope>
</reference>
<reference evidence="1" key="1">
    <citation type="submission" date="2014-11" db="EMBL/GenBank/DDBJ databases">
        <authorList>
            <person name="Amaro Gonzalez C."/>
        </authorList>
    </citation>
    <scope>NUCLEOTIDE SEQUENCE</scope>
</reference>
<sequence>MYRMYCICIALYPTGNSLFAYLTPFSKVS</sequence>
<accession>A0A0E9VIN0</accession>
<name>A0A0E9VIN0_ANGAN</name>
<protein>
    <submittedName>
        <fullName evidence="1">Uncharacterized protein</fullName>
    </submittedName>
</protein>
<proteinExistence type="predicted"/>
<dbReference type="EMBL" id="GBXM01030583">
    <property type="protein sequence ID" value="JAH77994.1"/>
    <property type="molecule type" value="Transcribed_RNA"/>
</dbReference>
<dbReference type="AlphaFoldDB" id="A0A0E9VIN0"/>